<keyword evidence="1" id="KW-0472">Membrane</keyword>
<reference evidence="2 3" key="1">
    <citation type="submission" date="2020-08" db="EMBL/GenBank/DDBJ databases">
        <title>Genome public.</title>
        <authorList>
            <person name="Liu C."/>
            <person name="Sun Q."/>
        </authorList>
    </citation>
    <scope>NUCLEOTIDE SEQUENCE [LARGE SCALE GENOMIC DNA]</scope>
    <source>
        <strain evidence="2 3">NSJ-43</strain>
    </source>
</reference>
<evidence type="ECO:0008006" key="4">
    <source>
        <dbReference type="Google" id="ProtNLM"/>
    </source>
</evidence>
<gene>
    <name evidence="2" type="ORF">H8S01_08815</name>
</gene>
<evidence type="ECO:0000313" key="3">
    <source>
        <dbReference type="Proteomes" id="UP000628463"/>
    </source>
</evidence>
<dbReference type="EMBL" id="JACOPD010000005">
    <property type="protein sequence ID" value="MBC5681060.1"/>
    <property type="molecule type" value="Genomic_DNA"/>
</dbReference>
<feature type="transmembrane region" description="Helical" evidence="1">
    <location>
        <begin position="6"/>
        <end position="29"/>
    </location>
</feature>
<keyword evidence="1" id="KW-1133">Transmembrane helix</keyword>
<keyword evidence="1" id="KW-0812">Transmembrane</keyword>
<accession>A0ABR7G0V1</accession>
<dbReference type="Proteomes" id="UP000628463">
    <property type="component" value="Unassembled WGS sequence"/>
</dbReference>
<dbReference type="RefSeq" id="WP_186836933.1">
    <property type="nucleotide sequence ID" value="NZ_JACOPD010000005.1"/>
</dbReference>
<comment type="caution">
    <text evidence="2">The sequence shown here is derived from an EMBL/GenBank/DDBJ whole genome shotgun (WGS) entry which is preliminary data.</text>
</comment>
<proteinExistence type="predicted"/>
<evidence type="ECO:0000313" key="2">
    <source>
        <dbReference type="EMBL" id="MBC5681060.1"/>
    </source>
</evidence>
<sequence length="120" mass="13989">MKKIYGYIVGIVVGLIIIICFVIFITGYYKTKHNKNNINPENYTQTTDSTYPADEDINESFYLVYEDGKVVIYKESDRTFYDYADINMNSIPAEIREQLKLGLYIDGEENLYNFLQAYSS</sequence>
<protein>
    <recommendedName>
        <fullName evidence="4">Bypass of forespore C C-terminal domain-containing protein</fullName>
    </recommendedName>
</protein>
<organism evidence="2 3">
    <name type="scientific">Lachnospira hominis</name>
    <name type="common">ex Liu et al. 2021</name>
    <dbReference type="NCBI Taxonomy" id="2763051"/>
    <lineage>
        <taxon>Bacteria</taxon>
        <taxon>Bacillati</taxon>
        <taxon>Bacillota</taxon>
        <taxon>Clostridia</taxon>
        <taxon>Lachnospirales</taxon>
        <taxon>Lachnospiraceae</taxon>
        <taxon>Lachnospira</taxon>
    </lineage>
</organism>
<name>A0ABR7G0V1_9FIRM</name>
<evidence type="ECO:0000256" key="1">
    <source>
        <dbReference type="SAM" id="Phobius"/>
    </source>
</evidence>
<keyword evidence="3" id="KW-1185">Reference proteome</keyword>